<reference evidence="5" key="1">
    <citation type="submission" date="2015-02" db="EMBL/GenBank/DDBJ databases">
        <title>Genome sequencing for Strongylocentrotus purpuratus.</title>
        <authorList>
            <person name="Murali S."/>
            <person name="Liu Y."/>
            <person name="Vee V."/>
            <person name="English A."/>
            <person name="Wang M."/>
            <person name="Skinner E."/>
            <person name="Han Y."/>
            <person name="Muzny D.M."/>
            <person name="Worley K.C."/>
            <person name="Gibbs R.A."/>
        </authorList>
    </citation>
    <scope>NUCLEOTIDE SEQUENCE</scope>
</reference>
<dbReference type="Pfam" id="PF01920">
    <property type="entry name" value="Prefoldin_2"/>
    <property type="match status" value="1"/>
</dbReference>
<dbReference type="EnsemblMetazoa" id="XM_776869">
    <property type="protein sequence ID" value="XP_781962"/>
    <property type="gene ID" value="LOC576575"/>
</dbReference>
<comment type="similarity">
    <text evidence="1">Belongs to the prefoldin subunit beta family.</text>
</comment>
<evidence type="ECO:0000256" key="2">
    <source>
        <dbReference type="ARBA" id="ARBA00011695"/>
    </source>
</evidence>
<proteinExistence type="inferred from homology"/>
<dbReference type="OMA" id="REMIQQK"/>
<reference evidence="4" key="2">
    <citation type="submission" date="2021-01" db="UniProtKB">
        <authorList>
            <consortium name="EnsemblMetazoa"/>
        </authorList>
    </citation>
    <scope>IDENTIFICATION</scope>
</reference>
<dbReference type="OrthoDB" id="5242628at2759"/>
<evidence type="ECO:0000256" key="1">
    <source>
        <dbReference type="ARBA" id="ARBA00008045"/>
    </source>
</evidence>
<dbReference type="RefSeq" id="XP_030835241.1">
    <property type="nucleotide sequence ID" value="XM_030979381.1"/>
</dbReference>
<comment type="subunit">
    <text evidence="2">Heterohexamer of two PFD-alpha type and four PFD-beta type subunits.</text>
</comment>
<dbReference type="EnsemblMetazoa" id="XM_030979381">
    <property type="protein sequence ID" value="XP_030835241"/>
    <property type="gene ID" value="LOC115921650"/>
</dbReference>
<dbReference type="InterPro" id="IPR009053">
    <property type="entry name" value="Prefoldin"/>
</dbReference>
<dbReference type="KEGG" id="spu:576575"/>
<dbReference type="GO" id="GO:0006457">
    <property type="term" value="P:protein folding"/>
    <property type="evidence" value="ECO:0000318"/>
    <property type="project" value="GO_Central"/>
</dbReference>
<name>A0A7M7NEA2_STRPU</name>
<keyword evidence="5" id="KW-1185">Reference proteome</keyword>
<organism evidence="4 5">
    <name type="scientific">Strongylocentrotus purpuratus</name>
    <name type="common">Purple sea urchin</name>
    <dbReference type="NCBI Taxonomy" id="7668"/>
    <lineage>
        <taxon>Eukaryota</taxon>
        <taxon>Metazoa</taxon>
        <taxon>Echinodermata</taxon>
        <taxon>Eleutherozoa</taxon>
        <taxon>Echinozoa</taxon>
        <taxon>Echinoidea</taxon>
        <taxon>Euechinoidea</taxon>
        <taxon>Echinacea</taxon>
        <taxon>Camarodonta</taxon>
        <taxon>Echinidea</taxon>
        <taxon>Strongylocentrotidae</taxon>
        <taxon>Strongylocentrotus</taxon>
    </lineage>
</organism>
<dbReference type="GO" id="GO:0016272">
    <property type="term" value="C:prefoldin complex"/>
    <property type="evidence" value="ECO:0007669"/>
    <property type="project" value="InterPro"/>
</dbReference>
<dbReference type="SUPFAM" id="SSF46579">
    <property type="entry name" value="Prefoldin"/>
    <property type="match status" value="1"/>
</dbReference>
<dbReference type="InParanoid" id="A0A7M7NEA2"/>
<dbReference type="GO" id="GO:0051082">
    <property type="term" value="F:unfolded protein binding"/>
    <property type="evidence" value="ECO:0000318"/>
    <property type="project" value="GO_Central"/>
</dbReference>
<evidence type="ECO:0000313" key="5">
    <source>
        <dbReference type="Proteomes" id="UP000007110"/>
    </source>
</evidence>
<sequence length="122" mass="13929">MAVDLELKKAFQEQQIRMIETTQQLKIADMQVEQLKRKQQHCRLTAAELGALPGETRVFEGVGRMFLLQDMEGIQSVLASRVNEAEKQVQKVQSNKTYLERTLKDSESNLRELVASKRAAKP</sequence>
<dbReference type="CDD" id="cd23164">
    <property type="entry name" value="Prefoldin_1"/>
    <property type="match status" value="1"/>
</dbReference>
<keyword evidence="3" id="KW-0143">Chaperone</keyword>
<dbReference type="GeneID" id="115921650"/>
<dbReference type="AlphaFoldDB" id="A0A7M7NEA2"/>
<evidence type="ECO:0000256" key="3">
    <source>
        <dbReference type="ARBA" id="ARBA00023186"/>
    </source>
</evidence>
<dbReference type="Proteomes" id="UP000007110">
    <property type="component" value="Unassembled WGS sequence"/>
</dbReference>
<protein>
    <recommendedName>
        <fullName evidence="6">Prefoldin subunit 1</fullName>
    </recommendedName>
</protein>
<dbReference type="GO" id="GO:0005737">
    <property type="term" value="C:cytoplasm"/>
    <property type="evidence" value="ECO:0000318"/>
    <property type="project" value="GO_Central"/>
</dbReference>
<dbReference type="FunCoup" id="A0A7M7NEA2">
    <property type="interactions" value="2198"/>
</dbReference>
<dbReference type="InterPro" id="IPR002777">
    <property type="entry name" value="PFD_beta-like"/>
</dbReference>
<accession>A0A7M7NEA2</accession>
<dbReference type="Gene3D" id="1.10.287.370">
    <property type="match status" value="1"/>
</dbReference>
<dbReference type="GeneID" id="576575"/>
<dbReference type="RefSeq" id="XP_781962.1">
    <property type="nucleotide sequence ID" value="XM_776869.5"/>
</dbReference>
<dbReference type="PANTHER" id="PTHR20903">
    <property type="entry name" value="PREFOLDIN SUBUNIT 1-RELATED"/>
    <property type="match status" value="1"/>
</dbReference>
<dbReference type="GO" id="GO:0044183">
    <property type="term" value="F:protein folding chaperone"/>
    <property type="evidence" value="ECO:0000318"/>
    <property type="project" value="GO_Central"/>
</dbReference>
<evidence type="ECO:0008006" key="6">
    <source>
        <dbReference type="Google" id="ProtNLM"/>
    </source>
</evidence>
<dbReference type="PANTHER" id="PTHR20903:SF0">
    <property type="entry name" value="PREFOLDIN SUBUNIT 1"/>
    <property type="match status" value="1"/>
</dbReference>
<evidence type="ECO:0000313" key="4">
    <source>
        <dbReference type="EnsemblMetazoa" id="XP_030835241"/>
    </source>
</evidence>
<dbReference type="KEGG" id="spu:115921650"/>